<evidence type="ECO:0000313" key="1">
    <source>
        <dbReference type="EMBL" id="SVD36431.1"/>
    </source>
</evidence>
<name>A0A382URX8_9ZZZZ</name>
<gene>
    <name evidence="1" type="ORF">METZ01_LOCUS389285</name>
</gene>
<organism evidence="1">
    <name type="scientific">marine metagenome</name>
    <dbReference type="NCBI Taxonomy" id="408172"/>
    <lineage>
        <taxon>unclassified sequences</taxon>
        <taxon>metagenomes</taxon>
        <taxon>ecological metagenomes</taxon>
    </lineage>
</organism>
<protein>
    <submittedName>
        <fullName evidence="1">Uncharacterized protein</fullName>
    </submittedName>
</protein>
<sequence>MRQAKGFINKEIWAGRIYLIPVR</sequence>
<accession>A0A382URX8</accession>
<feature type="non-terminal residue" evidence="1">
    <location>
        <position position="23"/>
    </location>
</feature>
<dbReference type="AlphaFoldDB" id="A0A382URX8"/>
<reference evidence="1" key="1">
    <citation type="submission" date="2018-05" db="EMBL/GenBank/DDBJ databases">
        <authorList>
            <person name="Lanie J.A."/>
            <person name="Ng W.-L."/>
            <person name="Kazmierczak K.M."/>
            <person name="Andrzejewski T.M."/>
            <person name="Davidsen T.M."/>
            <person name="Wayne K.J."/>
            <person name="Tettelin H."/>
            <person name="Glass J.I."/>
            <person name="Rusch D."/>
            <person name="Podicherti R."/>
            <person name="Tsui H.-C.T."/>
            <person name="Winkler M.E."/>
        </authorList>
    </citation>
    <scope>NUCLEOTIDE SEQUENCE</scope>
</reference>
<dbReference type="EMBL" id="UINC01145977">
    <property type="protein sequence ID" value="SVD36431.1"/>
    <property type="molecule type" value="Genomic_DNA"/>
</dbReference>
<proteinExistence type="predicted"/>